<protein>
    <recommendedName>
        <fullName evidence="9">Magnesium transporter MgtE</fullName>
    </recommendedName>
</protein>
<comment type="similarity">
    <text evidence="2 9">Belongs to the SLC41A transporter family.</text>
</comment>
<dbReference type="InterPro" id="IPR006667">
    <property type="entry name" value="SLC41_membr_dom"/>
</dbReference>
<dbReference type="SUPFAM" id="SSF54631">
    <property type="entry name" value="CBS-domain pair"/>
    <property type="match status" value="1"/>
</dbReference>
<evidence type="ECO:0000259" key="10">
    <source>
        <dbReference type="PROSITE" id="PS51371"/>
    </source>
</evidence>
<evidence type="ECO:0000256" key="1">
    <source>
        <dbReference type="ARBA" id="ARBA00004141"/>
    </source>
</evidence>
<dbReference type="CDD" id="cd04606">
    <property type="entry name" value="CBS_pair_Mg_transporter"/>
    <property type="match status" value="1"/>
</dbReference>
<dbReference type="InterPro" id="IPR006669">
    <property type="entry name" value="MgtE_transporter"/>
</dbReference>
<sequence>MSEIMDFALSKEFLDRFTLAVEGQEADFIQSSLEGVKPVDITELLEEFDAEESKYVLDLLAPQVGAEVVIELEEDLQGRFLTIFSSEEIARYIDCLDSDDGVHLLNLLSISRREEVISLLENEEKAGHLLDLLRYDDDVAGGLMAKELIKANHNWTIKRCIEEIRKQAENVQKIYSVYVVDDHDKLLGKVSLKRIILADDNTKIADIYDSDIAMVETFVEEEEVVQIMQKYDLDALPVVNVRGKLMGRITIDDVLDVITEQAEEDIQMMSGISADVEEDDTVWIISKARLPWLVIGLVGGLLGAKFISLFEADIALVPVMAFFIPLITATGGNVGIQSSTIVVQGLANSSVFRDSIFKKLIKTFLVAVVNGIILAIIVFGIVIFSTSDQTIATTVSTALFSVVLLASFMGTITPLILDKLGVNPAIASGPFITTANDLLGLAVYFFVAHQLYGL</sequence>
<evidence type="ECO:0000256" key="8">
    <source>
        <dbReference type="PROSITE-ProRule" id="PRU00703"/>
    </source>
</evidence>
<evidence type="ECO:0000313" key="11">
    <source>
        <dbReference type="EMBL" id="UXP31940.1"/>
    </source>
</evidence>
<dbReference type="RefSeq" id="WP_262309379.1">
    <property type="nucleotide sequence ID" value="NZ_CP106679.1"/>
</dbReference>
<feature type="transmembrane region" description="Helical" evidence="9">
    <location>
        <begin position="290"/>
        <end position="310"/>
    </location>
</feature>
<evidence type="ECO:0000256" key="7">
    <source>
        <dbReference type="ARBA" id="ARBA00023136"/>
    </source>
</evidence>
<dbReference type="Pfam" id="PF03448">
    <property type="entry name" value="MgtE_N"/>
    <property type="match status" value="1"/>
</dbReference>
<feature type="transmembrane region" description="Helical" evidence="9">
    <location>
        <begin position="429"/>
        <end position="452"/>
    </location>
</feature>
<keyword evidence="9" id="KW-1003">Cell membrane</keyword>
<dbReference type="SMART" id="SM00116">
    <property type="entry name" value="CBS"/>
    <property type="match status" value="2"/>
</dbReference>
<proteinExistence type="inferred from homology"/>
<dbReference type="NCBIfam" id="TIGR00400">
    <property type="entry name" value="mgtE"/>
    <property type="match status" value="1"/>
</dbReference>
<dbReference type="InterPro" id="IPR038076">
    <property type="entry name" value="MgtE_N_sf"/>
</dbReference>
<dbReference type="InterPro" id="IPR006668">
    <property type="entry name" value="Mg_transptr_MgtE_intracell_dom"/>
</dbReference>
<evidence type="ECO:0000256" key="2">
    <source>
        <dbReference type="ARBA" id="ARBA00009749"/>
    </source>
</evidence>
<keyword evidence="5 9" id="KW-0460">Magnesium</keyword>
<dbReference type="SUPFAM" id="SSF158791">
    <property type="entry name" value="MgtE N-terminal domain-like"/>
    <property type="match status" value="1"/>
</dbReference>
<feature type="transmembrane region" description="Helical" evidence="9">
    <location>
        <begin position="322"/>
        <end position="343"/>
    </location>
</feature>
<dbReference type="Pfam" id="PF00571">
    <property type="entry name" value="CBS"/>
    <property type="match status" value="2"/>
</dbReference>
<dbReference type="Proteomes" id="UP001065174">
    <property type="component" value="Chromosome"/>
</dbReference>
<dbReference type="Gene3D" id="3.10.580.10">
    <property type="entry name" value="CBS-domain"/>
    <property type="match status" value="1"/>
</dbReference>
<evidence type="ECO:0000256" key="5">
    <source>
        <dbReference type="ARBA" id="ARBA00022842"/>
    </source>
</evidence>
<dbReference type="Gene3D" id="1.25.60.10">
    <property type="entry name" value="MgtE N-terminal domain-like"/>
    <property type="match status" value="1"/>
</dbReference>
<keyword evidence="4 9" id="KW-0812">Transmembrane</keyword>
<dbReference type="PROSITE" id="PS51371">
    <property type="entry name" value="CBS"/>
    <property type="match status" value="2"/>
</dbReference>
<keyword evidence="6 9" id="KW-1133">Transmembrane helix</keyword>
<keyword evidence="3 9" id="KW-0813">Transport</keyword>
<dbReference type="SUPFAM" id="SSF161093">
    <property type="entry name" value="MgtE membrane domain-like"/>
    <property type="match status" value="1"/>
</dbReference>
<feature type="transmembrane region" description="Helical" evidence="9">
    <location>
        <begin position="364"/>
        <end position="385"/>
    </location>
</feature>
<comment type="function">
    <text evidence="9">Acts as a magnesium transporter.</text>
</comment>
<feature type="domain" description="CBS" evidence="10">
    <location>
        <begin position="208"/>
        <end position="264"/>
    </location>
</feature>
<evidence type="ECO:0000256" key="3">
    <source>
        <dbReference type="ARBA" id="ARBA00022448"/>
    </source>
</evidence>
<name>A0ABY6CN43_9BACT</name>
<dbReference type="PANTHER" id="PTHR43773:SF1">
    <property type="entry name" value="MAGNESIUM TRANSPORTER MGTE"/>
    <property type="match status" value="1"/>
</dbReference>
<reference evidence="11" key="1">
    <citation type="submission" date="2022-09" db="EMBL/GenBank/DDBJ databases">
        <title>Comparative genomics and taxonomic characterization of three novel marine species of genus Reichenbachiella exhibiting antioxidant and polysaccharide degradation activities.</title>
        <authorList>
            <person name="Muhammad N."/>
            <person name="Lee Y.-J."/>
            <person name="Ko J."/>
            <person name="Kim S.-G."/>
        </authorList>
    </citation>
    <scope>NUCLEOTIDE SEQUENCE</scope>
    <source>
        <strain evidence="11">BKB1-1</strain>
    </source>
</reference>
<keyword evidence="9" id="KW-0479">Metal-binding</keyword>
<dbReference type="InterPro" id="IPR046342">
    <property type="entry name" value="CBS_dom_sf"/>
</dbReference>
<evidence type="ECO:0000256" key="4">
    <source>
        <dbReference type="ARBA" id="ARBA00022692"/>
    </source>
</evidence>
<comment type="subcellular location">
    <subcellularLocation>
        <location evidence="9">Cell membrane</location>
        <topology evidence="9">Multi-pass membrane protein</topology>
    </subcellularLocation>
    <subcellularLocation>
        <location evidence="1">Membrane</location>
        <topology evidence="1">Multi-pass membrane protein</topology>
    </subcellularLocation>
</comment>
<keyword evidence="8" id="KW-0129">CBS domain</keyword>
<evidence type="ECO:0000256" key="6">
    <source>
        <dbReference type="ARBA" id="ARBA00022989"/>
    </source>
</evidence>
<dbReference type="Pfam" id="PF01769">
    <property type="entry name" value="MgtE"/>
    <property type="match status" value="1"/>
</dbReference>
<dbReference type="Gene3D" id="1.10.357.20">
    <property type="entry name" value="SLC41 divalent cation transporters, integral membrane domain"/>
    <property type="match status" value="1"/>
</dbReference>
<gene>
    <name evidence="11" type="primary">mgtE</name>
    <name evidence="11" type="ORF">N6H18_16465</name>
</gene>
<organism evidence="11 12">
    <name type="scientific">Reichenbachiella agarivorans</name>
    <dbReference type="NCBI Taxonomy" id="2979464"/>
    <lineage>
        <taxon>Bacteria</taxon>
        <taxon>Pseudomonadati</taxon>
        <taxon>Bacteroidota</taxon>
        <taxon>Cytophagia</taxon>
        <taxon>Cytophagales</taxon>
        <taxon>Reichenbachiellaceae</taxon>
        <taxon>Reichenbachiella</taxon>
    </lineage>
</organism>
<evidence type="ECO:0000256" key="9">
    <source>
        <dbReference type="RuleBase" id="RU362011"/>
    </source>
</evidence>
<dbReference type="InterPro" id="IPR036739">
    <property type="entry name" value="SLC41_membr_dom_sf"/>
</dbReference>
<comment type="subunit">
    <text evidence="9">Homodimer.</text>
</comment>
<dbReference type="InterPro" id="IPR000644">
    <property type="entry name" value="CBS_dom"/>
</dbReference>
<feature type="domain" description="CBS" evidence="10">
    <location>
        <begin position="144"/>
        <end position="207"/>
    </location>
</feature>
<dbReference type="SMART" id="SM00924">
    <property type="entry name" value="MgtE_N"/>
    <property type="match status" value="1"/>
</dbReference>
<keyword evidence="7 9" id="KW-0472">Membrane</keyword>
<accession>A0ABY6CN43</accession>
<dbReference type="EMBL" id="CP106679">
    <property type="protein sequence ID" value="UXP31940.1"/>
    <property type="molecule type" value="Genomic_DNA"/>
</dbReference>
<feature type="transmembrane region" description="Helical" evidence="9">
    <location>
        <begin position="391"/>
        <end position="417"/>
    </location>
</feature>
<dbReference type="PANTHER" id="PTHR43773">
    <property type="entry name" value="MAGNESIUM TRANSPORTER MGTE"/>
    <property type="match status" value="1"/>
</dbReference>
<evidence type="ECO:0000313" key="12">
    <source>
        <dbReference type="Proteomes" id="UP001065174"/>
    </source>
</evidence>
<keyword evidence="12" id="KW-1185">Reference proteome</keyword>